<feature type="transmembrane region" description="Helical" evidence="8">
    <location>
        <begin position="79"/>
        <end position="95"/>
    </location>
</feature>
<evidence type="ECO:0000256" key="4">
    <source>
        <dbReference type="ARBA" id="ARBA00022692"/>
    </source>
</evidence>
<organism evidence="9 10">
    <name type="scientific">Kytococcus schroeteri</name>
    <dbReference type="NCBI Taxonomy" id="138300"/>
    <lineage>
        <taxon>Bacteria</taxon>
        <taxon>Bacillati</taxon>
        <taxon>Actinomycetota</taxon>
        <taxon>Actinomycetes</taxon>
        <taxon>Micrococcales</taxon>
        <taxon>Kytococcaceae</taxon>
        <taxon>Kytococcus</taxon>
    </lineage>
</organism>
<dbReference type="Proteomes" id="UP000234206">
    <property type="component" value="Unassembled WGS sequence"/>
</dbReference>
<dbReference type="GO" id="GO:0005886">
    <property type="term" value="C:plasma membrane"/>
    <property type="evidence" value="ECO:0007669"/>
    <property type="project" value="UniProtKB-SubCell"/>
</dbReference>
<evidence type="ECO:0000313" key="10">
    <source>
        <dbReference type="Proteomes" id="UP000234206"/>
    </source>
</evidence>
<evidence type="ECO:0000256" key="1">
    <source>
        <dbReference type="ARBA" id="ARBA00004651"/>
    </source>
</evidence>
<keyword evidence="5 8" id="KW-1133">Transmembrane helix</keyword>
<feature type="transmembrane region" description="Helical" evidence="8">
    <location>
        <begin position="135"/>
        <end position="156"/>
    </location>
</feature>
<accession>A0A2I1PD70</accession>
<keyword evidence="6 8" id="KW-0472">Membrane</keyword>
<evidence type="ECO:0000256" key="2">
    <source>
        <dbReference type="ARBA" id="ARBA00022475"/>
    </source>
</evidence>
<feature type="transmembrane region" description="Helical" evidence="8">
    <location>
        <begin position="48"/>
        <end position="67"/>
    </location>
</feature>
<dbReference type="Pfam" id="PF00953">
    <property type="entry name" value="Glycos_transf_4"/>
    <property type="match status" value="1"/>
</dbReference>
<evidence type="ECO:0000256" key="3">
    <source>
        <dbReference type="ARBA" id="ARBA00022679"/>
    </source>
</evidence>
<feature type="transmembrane region" description="Helical" evidence="8">
    <location>
        <begin position="163"/>
        <end position="181"/>
    </location>
</feature>
<protein>
    <submittedName>
        <fullName evidence="9">Undecaprenyl-phosphate alpha-N-acetylglucosaminyl 1-phosphate transferase</fullName>
    </submittedName>
</protein>
<dbReference type="AlphaFoldDB" id="A0A2I1PD70"/>
<keyword evidence="7" id="KW-0460">Magnesium</keyword>
<comment type="cofactor">
    <cofactor evidence="7">
        <name>Mg(2+)</name>
        <dbReference type="ChEBI" id="CHEBI:18420"/>
    </cofactor>
</comment>
<feature type="transmembrane region" description="Helical" evidence="8">
    <location>
        <begin position="313"/>
        <end position="331"/>
    </location>
</feature>
<keyword evidence="10" id="KW-1185">Reference proteome</keyword>
<dbReference type="GO" id="GO:0009103">
    <property type="term" value="P:lipopolysaccharide biosynthetic process"/>
    <property type="evidence" value="ECO:0007669"/>
    <property type="project" value="TreeGrafter"/>
</dbReference>
<evidence type="ECO:0000256" key="5">
    <source>
        <dbReference type="ARBA" id="ARBA00022989"/>
    </source>
</evidence>
<evidence type="ECO:0000313" key="9">
    <source>
        <dbReference type="EMBL" id="PKZ42550.1"/>
    </source>
</evidence>
<dbReference type="OrthoDB" id="9783652at2"/>
<reference evidence="9 10" key="1">
    <citation type="submission" date="2017-12" db="EMBL/GenBank/DDBJ databases">
        <title>Phylogenetic diversity of female urinary microbiome.</title>
        <authorList>
            <person name="Thomas-White K."/>
            <person name="Wolfe A.J."/>
        </authorList>
    </citation>
    <scope>NUCLEOTIDE SEQUENCE [LARGE SCALE GENOMIC DNA]</scope>
    <source>
        <strain evidence="9 10">UMB1298</strain>
    </source>
</reference>
<dbReference type="InterPro" id="IPR000715">
    <property type="entry name" value="Glycosyl_transferase_4"/>
</dbReference>
<dbReference type="GO" id="GO:0044038">
    <property type="term" value="P:cell wall macromolecule biosynthetic process"/>
    <property type="evidence" value="ECO:0007669"/>
    <property type="project" value="TreeGrafter"/>
</dbReference>
<evidence type="ECO:0000256" key="7">
    <source>
        <dbReference type="PIRSR" id="PIRSR600715-1"/>
    </source>
</evidence>
<keyword evidence="7" id="KW-0479">Metal-binding</keyword>
<dbReference type="RefSeq" id="WP_101849024.1">
    <property type="nucleotide sequence ID" value="NZ_JBHLVH010000013.1"/>
</dbReference>
<comment type="caution">
    <text evidence="9">The sequence shown here is derived from an EMBL/GenBank/DDBJ whole genome shotgun (WGS) entry which is preliminary data.</text>
</comment>
<keyword evidence="3 9" id="KW-0808">Transferase</keyword>
<dbReference type="PANTHER" id="PTHR22926">
    <property type="entry name" value="PHOSPHO-N-ACETYLMURAMOYL-PENTAPEPTIDE-TRANSFERASE"/>
    <property type="match status" value="1"/>
</dbReference>
<comment type="subcellular location">
    <subcellularLocation>
        <location evidence="1">Cell membrane</location>
        <topology evidence="1">Multi-pass membrane protein</topology>
    </subcellularLocation>
</comment>
<proteinExistence type="predicted"/>
<dbReference type="PANTHER" id="PTHR22926:SF3">
    <property type="entry name" value="UNDECAPRENYL-PHOSPHATE ALPHA-N-ACETYLGLUCOSAMINYL 1-PHOSPHATE TRANSFERASE"/>
    <property type="match status" value="1"/>
</dbReference>
<name>A0A2I1PD70_9MICO</name>
<sequence length="368" mass="38696">MREYLLVMLVAGVVTFWLTPLVRWFAVRAGAITPVRGRDVHAVPKPRLGGLAMLAGLFGATLVASRLPYLSQIFADTQMYGVLAAAVVVSALGAADDRWDLHWALKLGGQVAAAVVMAAQGVSLISLPIQGYTILPGPVSLALTILLVVATMNAVNFVDGLDGLAAGMVGIAAAAFFVWSYELSHTYDPPNVFSTATFITAVLMGVTAGFLPHNFHPSRLFMGDAGSLLLGLLMAAATISLTGTVDPAAVGVASRTAAVVLPLALPVAVVAIPLVDMLLAVVRRTRAGRKPWDADARHLHHQLLRLGHSHRSAVLTMYLWAATLAGGVLSFNYLPEWAGLVLLVSLGVLAALVTWVVPRRVAPEGDPS</sequence>
<feature type="transmembrane region" description="Helical" evidence="8">
    <location>
        <begin position="193"/>
        <end position="213"/>
    </location>
</feature>
<feature type="transmembrane region" description="Helical" evidence="8">
    <location>
        <begin position="6"/>
        <end position="27"/>
    </location>
</feature>
<feature type="transmembrane region" description="Helical" evidence="8">
    <location>
        <begin position="225"/>
        <end position="245"/>
    </location>
</feature>
<keyword evidence="4 8" id="KW-0812">Transmembrane</keyword>
<dbReference type="GO" id="GO:0016780">
    <property type="term" value="F:phosphotransferase activity, for other substituted phosphate groups"/>
    <property type="evidence" value="ECO:0007669"/>
    <property type="project" value="InterPro"/>
</dbReference>
<evidence type="ECO:0000256" key="6">
    <source>
        <dbReference type="ARBA" id="ARBA00023136"/>
    </source>
</evidence>
<feature type="transmembrane region" description="Helical" evidence="8">
    <location>
        <begin position="257"/>
        <end position="282"/>
    </location>
</feature>
<evidence type="ECO:0000256" key="8">
    <source>
        <dbReference type="SAM" id="Phobius"/>
    </source>
</evidence>
<keyword evidence="2" id="KW-1003">Cell membrane</keyword>
<dbReference type="CDD" id="cd06853">
    <property type="entry name" value="GT_WecA_like"/>
    <property type="match status" value="1"/>
</dbReference>
<feature type="transmembrane region" description="Helical" evidence="8">
    <location>
        <begin position="107"/>
        <end position="129"/>
    </location>
</feature>
<feature type="binding site" evidence="7">
    <location>
        <position position="156"/>
    </location>
    <ligand>
        <name>Mg(2+)</name>
        <dbReference type="ChEBI" id="CHEBI:18420"/>
    </ligand>
</feature>
<gene>
    <name evidence="9" type="ORF">CYJ76_01375</name>
</gene>
<feature type="transmembrane region" description="Helical" evidence="8">
    <location>
        <begin position="337"/>
        <end position="357"/>
    </location>
</feature>
<dbReference type="GO" id="GO:0071555">
    <property type="term" value="P:cell wall organization"/>
    <property type="evidence" value="ECO:0007669"/>
    <property type="project" value="TreeGrafter"/>
</dbReference>
<feature type="binding site" evidence="7">
    <location>
        <position position="224"/>
    </location>
    <ligand>
        <name>Mg(2+)</name>
        <dbReference type="ChEBI" id="CHEBI:18420"/>
    </ligand>
</feature>
<dbReference type="EMBL" id="PKIZ01000002">
    <property type="protein sequence ID" value="PKZ42550.1"/>
    <property type="molecule type" value="Genomic_DNA"/>
</dbReference>
<dbReference type="GO" id="GO:0046872">
    <property type="term" value="F:metal ion binding"/>
    <property type="evidence" value="ECO:0007669"/>
    <property type="project" value="UniProtKB-KW"/>
</dbReference>